<dbReference type="InterPro" id="IPR011010">
    <property type="entry name" value="DNA_brk_join_enz"/>
</dbReference>
<dbReference type="RefSeq" id="WP_080019877.1">
    <property type="nucleotide sequence ID" value="NZ_CP021281.1"/>
</dbReference>
<dbReference type="SUPFAM" id="SSF56349">
    <property type="entry name" value="DNA breaking-rejoining enzymes"/>
    <property type="match status" value="1"/>
</dbReference>
<gene>
    <name evidence="3" type="ORF">D1H98_03480</name>
</gene>
<protein>
    <recommendedName>
        <fullName evidence="2">Tyr recombinase domain-containing protein</fullName>
    </recommendedName>
</protein>
<accession>A0A3A6VTN5</accession>
<comment type="caution">
    <text evidence="3">The sequence shown here is derived from an EMBL/GenBank/DDBJ whole genome shotgun (WGS) entry which is preliminary data.</text>
</comment>
<evidence type="ECO:0000259" key="2">
    <source>
        <dbReference type="PROSITE" id="PS51898"/>
    </source>
</evidence>
<evidence type="ECO:0000313" key="3">
    <source>
        <dbReference type="EMBL" id="RJY33870.1"/>
    </source>
</evidence>
<keyword evidence="1" id="KW-0233">DNA recombination</keyword>
<dbReference type="EMBL" id="QWDR01000001">
    <property type="protein sequence ID" value="RJY33870.1"/>
    <property type="molecule type" value="Genomic_DNA"/>
</dbReference>
<dbReference type="GO" id="GO:0015074">
    <property type="term" value="P:DNA integration"/>
    <property type="evidence" value="ECO:0007669"/>
    <property type="project" value="InterPro"/>
</dbReference>
<proteinExistence type="predicted"/>
<dbReference type="PROSITE" id="PS51898">
    <property type="entry name" value="TYR_RECOMBINASE"/>
    <property type="match status" value="1"/>
</dbReference>
<organism evidence="3 4">
    <name type="scientific">Legionella pneumophila subsp. pneumophila</name>
    <dbReference type="NCBI Taxonomy" id="91891"/>
    <lineage>
        <taxon>Bacteria</taxon>
        <taxon>Pseudomonadati</taxon>
        <taxon>Pseudomonadota</taxon>
        <taxon>Gammaproteobacteria</taxon>
        <taxon>Legionellales</taxon>
        <taxon>Legionellaceae</taxon>
        <taxon>Legionella</taxon>
    </lineage>
</organism>
<dbReference type="InterPro" id="IPR002104">
    <property type="entry name" value="Integrase_catalytic"/>
</dbReference>
<dbReference type="Pfam" id="PF00589">
    <property type="entry name" value="Phage_integrase"/>
    <property type="match status" value="1"/>
</dbReference>
<name>A0A3A6VTN5_LEGPN</name>
<dbReference type="Gene3D" id="1.10.443.10">
    <property type="entry name" value="Intergrase catalytic core"/>
    <property type="match status" value="1"/>
</dbReference>
<dbReference type="GO" id="GO:0003677">
    <property type="term" value="F:DNA binding"/>
    <property type="evidence" value="ECO:0007669"/>
    <property type="project" value="InterPro"/>
</dbReference>
<sequence>MFRTNFPRILTSAISLILRQRARSDPDESRGIINVVGAVVKKQVKGTKTIAGKRQVMLLPPALEALNAQMKYTFDIGKWVFHNPCTDQSWETDHQIRRTAWVHTIKRAGIRYRNPYQTRHTYASMMLSGGENIMWIASQMGHVDTEMVMKTYGKWIPDDSSKKGYRPINNWGTYID</sequence>
<dbReference type="InterPro" id="IPR013762">
    <property type="entry name" value="Integrase-like_cat_sf"/>
</dbReference>
<reference evidence="3 4" key="1">
    <citation type="submission" date="2018-08" db="EMBL/GenBank/DDBJ databases">
        <title>Genome Sequences of Legionella pneumophila subsp. pneumophila Isolates, Recovered from a Drinking Water System in a Large Builging.</title>
        <authorList>
            <person name="Gomez-Alvarez V."/>
            <person name="Boczek L."/>
            <person name="King D."/>
            <person name="Pemberton A."/>
            <person name="Pfaller S."/>
            <person name="Rodgers M."/>
            <person name="Santodomingo J."/>
            <person name="Revetta R."/>
        </authorList>
    </citation>
    <scope>NUCLEOTIDE SEQUENCE [LARGE SCALE GENOMIC DNA]</scope>
    <source>
        <strain evidence="3 4">L01C.1</strain>
    </source>
</reference>
<dbReference type="Proteomes" id="UP000277145">
    <property type="component" value="Unassembled WGS sequence"/>
</dbReference>
<evidence type="ECO:0000313" key="4">
    <source>
        <dbReference type="Proteomes" id="UP000277145"/>
    </source>
</evidence>
<dbReference type="AlphaFoldDB" id="A0A3A6VTN5"/>
<dbReference type="GO" id="GO:0006310">
    <property type="term" value="P:DNA recombination"/>
    <property type="evidence" value="ECO:0007669"/>
    <property type="project" value="UniProtKB-KW"/>
</dbReference>
<evidence type="ECO:0000256" key="1">
    <source>
        <dbReference type="ARBA" id="ARBA00023172"/>
    </source>
</evidence>
<feature type="domain" description="Tyr recombinase" evidence="2">
    <location>
        <begin position="1"/>
        <end position="166"/>
    </location>
</feature>